<dbReference type="Proteomes" id="UP000198960">
    <property type="component" value="Unassembled WGS sequence"/>
</dbReference>
<feature type="non-terminal residue" evidence="1">
    <location>
        <position position="1"/>
    </location>
</feature>
<reference evidence="2" key="1">
    <citation type="submission" date="2016-10" db="EMBL/GenBank/DDBJ databases">
        <authorList>
            <person name="Varghese N."/>
            <person name="Submissions S."/>
        </authorList>
    </citation>
    <scope>NUCLEOTIDE SEQUENCE [LARGE SCALE GENOMIC DNA]</scope>
    <source>
        <strain evidence="2">DSM 45413</strain>
    </source>
</reference>
<dbReference type="AlphaFoldDB" id="A0A1H8WSN0"/>
<gene>
    <name evidence="1" type="ORF">SAMN05660991_04687</name>
</gene>
<protein>
    <submittedName>
        <fullName evidence="1">Uncharacterized protein</fullName>
    </submittedName>
</protein>
<dbReference type="EMBL" id="FOEE01000032">
    <property type="protein sequence ID" value="SEP30642.1"/>
    <property type="molecule type" value="Genomic_DNA"/>
</dbReference>
<organism evidence="1 2">
    <name type="scientific">Trujillonella endophytica</name>
    <dbReference type="NCBI Taxonomy" id="673521"/>
    <lineage>
        <taxon>Bacteria</taxon>
        <taxon>Bacillati</taxon>
        <taxon>Actinomycetota</taxon>
        <taxon>Actinomycetes</taxon>
        <taxon>Geodermatophilales</taxon>
        <taxon>Geodermatophilaceae</taxon>
        <taxon>Trujillonella</taxon>
    </lineage>
</organism>
<name>A0A1H8WSN0_9ACTN</name>
<dbReference type="RefSeq" id="WP_170861257.1">
    <property type="nucleotide sequence ID" value="NZ_FOEE01000032.1"/>
</dbReference>
<evidence type="ECO:0000313" key="1">
    <source>
        <dbReference type="EMBL" id="SEP30642.1"/>
    </source>
</evidence>
<accession>A0A1H8WSN0</accession>
<sequence>VVLGAVVVGAVVLGAVVLGAVVVGAAGVDVAGARTSCCVTWTDADLDVPMTFTTVSATTAPAGTGSVAATRVQFEVLTLRALPPLHEMNAPFCPYQDTVI</sequence>
<keyword evidence="2" id="KW-1185">Reference proteome</keyword>
<evidence type="ECO:0000313" key="2">
    <source>
        <dbReference type="Proteomes" id="UP000198960"/>
    </source>
</evidence>
<proteinExistence type="predicted"/>